<dbReference type="InterPro" id="IPR002446">
    <property type="entry name" value="Lipocalin_bac"/>
</dbReference>
<feature type="transmembrane region" description="Helical" evidence="1">
    <location>
        <begin position="185"/>
        <end position="204"/>
    </location>
</feature>
<evidence type="ECO:0000313" key="4">
    <source>
        <dbReference type="Proteomes" id="UP000054558"/>
    </source>
</evidence>
<dbReference type="Pfam" id="PF08212">
    <property type="entry name" value="Lipocalin_2"/>
    <property type="match status" value="1"/>
</dbReference>
<dbReference type="PANTHER" id="PTHR10612:SF34">
    <property type="entry name" value="APOLIPOPROTEIN D"/>
    <property type="match status" value="1"/>
</dbReference>
<evidence type="ECO:0000313" key="3">
    <source>
        <dbReference type="EMBL" id="GAQ92392.1"/>
    </source>
</evidence>
<dbReference type="GO" id="GO:0000302">
    <property type="term" value="P:response to reactive oxygen species"/>
    <property type="evidence" value="ECO:0000318"/>
    <property type="project" value="GO_Central"/>
</dbReference>
<gene>
    <name evidence="3" type="ORF">KFL_010030030</name>
</gene>
<organism evidence="3 4">
    <name type="scientific">Klebsormidium nitens</name>
    <name type="common">Green alga</name>
    <name type="synonym">Ulothrix nitens</name>
    <dbReference type="NCBI Taxonomy" id="105231"/>
    <lineage>
        <taxon>Eukaryota</taxon>
        <taxon>Viridiplantae</taxon>
        <taxon>Streptophyta</taxon>
        <taxon>Klebsormidiophyceae</taxon>
        <taxon>Klebsormidiales</taxon>
        <taxon>Klebsormidiaceae</taxon>
        <taxon>Klebsormidium</taxon>
    </lineage>
</organism>
<keyword evidence="1" id="KW-0812">Transmembrane</keyword>
<keyword evidence="1" id="KW-1133">Transmembrane helix</keyword>
<dbReference type="InterPro" id="IPR047202">
    <property type="entry name" value="Lipocalin_Blc-like_dom"/>
</dbReference>
<dbReference type="Gene3D" id="2.40.128.20">
    <property type="match status" value="1"/>
</dbReference>
<dbReference type="PROSITE" id="PS00213">
    <property type="entry name" value="LIPOCALIN"/>
    <property type="match status" value="1"/>
</dbReference>
<reference evidence="3 4" key="1">
    <citation type="journal article" date="2014" name="Nat. Commun.">
        <title>Klebsormidium flaccidum genome reveals primary factors for plant terrestrial adaptation.</title>
        <authorList>
            <person name="Hori K."/>
            <person name="Maruyama F."/>
            <person name="Fujisawa T."/>
            <person name="Togashi T."/>
            <person name="Yamamoto N."/>
            <person name="Seo M."/>
            <person name="Sato S."/>
            <person name="Yamada T."/>
            <person name="Mori H."/>
            <person name="Tajima N."/>
            <person name="Moriyama T."/>
            <person name="Ikeuchi M."/>
            <person name="Watanabe M."/>
            <person name="Wada H."/>
            <person name="Kobayashi K."/>
            <person name="Saito M."/>
            <person name="Masuda T."/>
            <person name="Sasaki-Sekimoto Y."/>
            <person name="Mashiguchi K."/>
            <person name="Awai K."/>
            <person name="Shimojima M."/>
            <person name="Masuda S."/>
            <person name="Iwai M."/>
            <person name="Nobusawa T."/>
            <person name="Narise T."/>
            <person name="Kondo S."/>
            <person name="Saito H."/>
            <person name="Sato R."/>
            <person name="Murakawa M."/>
            <person name="Ihara Y."/>
            <person name="Oshima-Yamada Y."/>
            <person name="Ohtaka K."/>
            <person name="Satoh M."/>
            <person name="Sonobe K."/>
            <person name="Ishii M."/>
            <person name="Ohtani R."/>
            <person name="Kanamori-Sato M."/>
            <person name="Honoki R."/>
            <person name="Miyazaki D."/>
            <person name="Mochizuki H."/>
            <person name="Umetsu J."/>
            <person name="Higashi K."/>
            <person name="Shibata D."/>
            <person name="Kamiya Y."/>
            <person name="Sato N."/>
            <person name="Nakamura Y."/>
            <person name="Tabata S."/>
            <person name="Ida S."/>
            <person name="Kurokawa K."/>
            <person name="Ohta H."/>
        </authorList>
    </citation>
    <scope>NUCLEOTIDE SEQUENCE [LARGE SCALE GENOMIC DNA]</scope>
    <source>
        <strain evidence="3 4">NIES-2285</strain>
    </source>
</reference>
<keyword evidence="1" id="KW-0472">Membrane</keyword>
<dbReference type="GO" id="GO:0006629">
    <property type="term" value="P:lipid metabolic process"/>
    <property type="evidence" value="ECO:0000318"/>
    <property type="project" value="GO_Central"/>
</dbReference>
<evidence type="ECO:0000256" key="1">
    <source>
        <dbReference type="SAM" id="Phobius"/>
    </source>
</evidence>
<dbReference type="SUPFAM" id="SSF50814">
    <property type="entry name" value="Lipocalins"/>
    <property type="match status" value="1"/>
</dbReference>
<sequence>MAAKKALETVTDLDLKRYVGRWFEISSIPSSFQPKDTVNTMAHYTLKEDGTVGVLNETFTRQGKRNSIEGKAWKIDPASAAAEFKVQFWVPPFLPLVPVRGDYYVMALDQAEYKYALIGQPSRKFLWVLSRTPTLAEETYAELLKVAEAQGYDVSLLHRTEHTPDSGVSSTEPGMFEGGRLERTAVAAAVVAGIAAIVASTSILRKKTSSD</sequence>
<dbReference type="Proteomes" id="UP000054558">
    <property type="component" value="Unassembled WGS sequence"/>
</dbReference>
<evidence type="ECO:0000259" key="2">
    <source>
        <dbReference type="Pfam" id="PF08212"/>
    </source>
</evidence>
<dbReference type="OrthoDB" id="565904at2759"/>
<name>A0A1Y1IQS3_KLENI</name>
<dbReference type="InterPro" id="IPR000566">
    <property type="entry name" value="Lipocln_cytosolic_FA-bd_dom"/>
</dbReference>
<dbReference type="GO" id="GO:0005737">
    <property type="term" value="C:cytoplasm"/>
    <property type="evidence" value="ECO:0000318"/>
    <property type="project" value="GO_Central"/>
</dbReference>
<accession>A0A1Y1IQS3</accession>
<dbReference type="PANTHER" id="PTHR10612">
    <property type="entry name" value="APOLIPOPROTEIN D"/>
    <property type="match status" value="1"/>
</dbReference>
<feature type="domain" description="Lipocalin/cytosolic fatty-acid binding" evidence="2">
    <location>
        <begin position="13"/>
        <end position="161"/>
    </location>
</feature>
<proteinExistence type="predicted"/>
<dbReference type="PRINTS" id="PR01171">
    <property type="entry name" value="BCTLIPOCALIN"/>
</dbReference>
<dbReference type="EMBL" id="DF237952">
    <property type="protein sequence ID" value="GAQ92392.1"/>
    <property type="molecule type" value="Genomic_DNA"/>
</dbReference>
<dbReference type="InterPro" id="IPR012674">
    <property type="entry name" value="Calycin"/>
</dbReference>
<dbReference type="CDD" id="cd19438">
    <property type="entry name" value="lipocalin_Blc-like"/>
    <property type="match status" value="1"/>
</dbReference>
<keyword evidence="4" id="KW-1185">Reference proteome</keyword>
<protein>
    <submittedName>
        <fullName evidence="3">Lipocalin protein</fullName>
    </submittedName>
</protein>
<dbReference type="AlphaFoldDB" id="A0A1Y1IQS3"/>
<dbReference type="InterPro" id="IPR022272">
    <property type="entry name" value="Lipocalin_CS"/>
</dbReference>
<dbReference type="STRING" id="105231.A0A1Y1IQS3"/>
<dbReference type="OMA" id="WILYVDD"/>